<organism evidence="12 13">
    <name type="scientific">Aestuariirhabdus litorea</name>
    <dbReference type="NCBI Taxonomy" id="2528527"/>
    <lineage>
        <taxon>Bacteria</taxon>
        <taxon>Pseudomonadati</taxon>
        <taxon>Pseudomonadota</taxon>
        <taxon>Gammaproteobacteria</taxon>
        <taxon>Oceanospirillales</taxon>
        <taxon>Aestuariirhabdaceae</taxon>
        <taxon>Aestuariirhabdus</taxon>
    </lineage>
</organism>
<keyword evidence="7" id="KW-1278">Translocase</keyword>
<dbReference type="AlphaFoldDB" id="A0A3P3VL87"/>
<dbReference type="InterPro" id="IPR003439">
    <property type="entry name" value="ABC_transporter-like_ATP-bd"/>
</dbReference>
<dbReference type="InterPro" id="IPR027417">
    <property type="entry name" value="P-loop_NTPase"/>
</dbReference>
<accession>A0A3P3VL87</accession>
<gene>
    <name evidence="12" type="primary">modC</name>
    <name evidence="12" type="ORF">D0544_13790</name>
</gene>
<evidence type="ECO:0000256" key="7">
    <source>
        <dbReference type="ARBA" id="ARBA00022967"/>
    </source>
</evidence>
<dbReference type="Proteomes" id="UP000280792">
    <property type="component" value="Unassembled WGS sequence"/>
</dbReference>
<proteinExistence type="predicted"/>
<dbReference type="InterPro" id="IPR005116">
    <property type="entry name" value="Transp-assoc_OB_typ1"/>
</dbReference>
<evidence type="ECO:0000313" key="12">
    <source>
        <dbReference type="EMBL" id="RRJ83511.1"/>
    </source>
</evidence>
<dbReference type="SUPFAM" id="SSF52540">
    <property type="entry name" value="P-loop containing nucleoside triphosphate hydrolases"/>
    <property type="match status" value="1"/>
</dbReference>
<reference evidence="12 13" key="2">
    <citation type="submission" date="2018-12" db="EMBL/GenBank/DDBJ databases">
        <title>Simiduia agarivorans gen. nov., sp. nov., a marine, agarolytic bacterium isolated from shallow coastal water from Keelung, Taiwan.</title>
        <authorList>
            <person name="Shieh W.Y."/>
        </authorList>
    </citation>
    <scope>NUCLEOTIDE SEQUENCE [LARGE SCALE GENOMIC DNA]</scope>
    <source>
        <strain evidence="12 13">GTF-13</strain>
    </source>
</reference>
<keyword evidence="4" id="KW-0997">Cell inner membrane</keyword>
<comment type="caution">
    <text evidence="12">The sequence shown here is derived from an EMBL/GenBank/DDBJ whole genome shotgun (WGS) entry which is preliminary data.</text>
</comment>
<reference evidence="12 13" key="1">
    <citation type="submission" date="2018-08" db="EMBL/GenBank/DDBJ databases">
        <authorList>
            <person name="Khan S.A."/>
        </authorList>
    </citation>
    <scope>NUCLEOTIDE SEQUENCE [LARGE SCALE GENOMIC DNA]</scope>
    <source>
        <strain evidence="12 13">GTF-13</strain>
    </source>
</reference>
<evidence type="ECO:0000256" key="5">
    <source>
        <dbReference type="ARBA" id="ARBA00022741"/>
    </source>
</evidence>
<dbReference type="PANTHER" id="PTHR43514">
    <property type="entry name" value="ABC TRANSPORTER I FAMILY MEMBER 10"/>
    <property type="match status" value="1"/>
</dbReference>
<dbReference type="InterPro" id="IPR004606">
    <property type="entry name" value="Mop_domain"/>
</dbReference>
<dbReference type="InterPro" id="IPR011868">
    <property type="entry name" value="ModC_ABC_ATP-bd"/>
</dbReference>
<evidence type="ECO:0000256" key="4">
    <source>
        <dbReference type="ARBA" id="ARBA00022519"/>
    </source>
</evidence>
<dbReference type="Gene3D" id="3.40.50.300">
    <property type="entry name" value="P-loop containing nucleotide triphosphate hydrolases"/>
    <property type="match status" value="1"/>
</dbReference>
<dbReference type="PANTHER" id="PTHR43514:SF10">
    <property type="entry name" value="MOLYBDENUM IMPORT ATP-BINDING PROTEIN MODC 2"/>
    <property type="match status" value="1"/>
</dbReference>
<keyword evidence="5" id="KW-0547">Nucleotide-binding</keyword>
<evidence type="ECO:0000256" key="9">
    <source>
        <dbReference type="PROSITE-ProRule" id="PRU01213"/>
    </source>
</evidence>
<protein>
    <submittedName>
        <fullName evidence="12">Molybdenum ABC transporter ATP-binding protein</fullName>
        <ecNumber evidence="12">3.6.3.29</ecNumber>
    </submittedName>
</protein>
<keyword evidence="12" id="KW-0378">Hydrolase</keyword>
<dbReference type="Gene3D" id="2.40.50.100">
    <property type="match status" value="1"/>
</dbReference>
<dbReference type="SMART" id="SM00382">
    <property type="entry name" value="AAA"/>
    <property type="match status" value="1"/>
</dbReference>
<evidence type="ECO:0000256" key="2">
    <source>
        <dbReference type="ARBA" id="ARBA00022475"/>
    </source>
</evidence>
<keyword evidence="13" id="KW-1185">Reference proteome</keyword>
<dbReference type="InterPro" id="IPR003593">
    <property type="entry name" value="AAA+_ATPase"/>
</dbReference>
<dbReference type="GO" id="GO:0016887">
    <property type="term" value="F:ATP hydrolysis activity"/>
    <property type="evidence" value="ECO:0007669"/>
    <property type="project" value="InterPro"/>
</dbReference>
<keyword evidence="1" id="KW-0813">Transport</keyword>
<keyword evidence="3 9" id="KW-0500">Molybdenum</keyword>
<dbReference type="GO" id="GO:0140359">
    <property type="term" value="F:ABC-type transporter activity"/>
    <property type="evidence" value="ECO:0007669"/>
    <property type="project" value="InterPro"/>
</dbReference>
<dbReference type="GO" id="GO:0015098">
    <property type="term" value="F:molybdate ion transmembrane transporter activity"/>
    <property type="evidence" value="ECO:0007669"/>
    <property type="project" value="InterPro"/>
</dbReference>
<sequence length="355" mass="39117">MRGSFHSRLGEFDLDLSLSLPERGVTALFGRSGSGKTSLLRCIAGLHRAERGELWVDGECWQQGRRFLPVHRRPIGYVFQEASLLPHLSIEANLRFGLSRSRSEPGIAPEQVVELLGLEGLLGRMPERLSGGERQRVAIGRALLSQPRLLLMDEPLSALDSEGKQQILPYLQNLTRQLGIPTLYVSHSLEEVSRLADRMLYIEQGQLLDQGALVEVVPRLPAGKLGGEESVVVEARLLAQDPGHGLSYLDLEGYRLSVNQVDAELRQRVRVRIPARDVAISLRPIEGSSMLNGLPATVCGLRDGADGIRVLVELRVRNSLLLAKITRKSFELLGLREGLGVYAQIKSVALLQELG</sequence>
<dbReference type="InterPro" id="IPR008995">
    <property type="entry name" value="Mo/tungstate-bd_C_term_dom"/>
</dbReference>
<evidence type="ECO:0000259" key="10">
    <source>
        <dbReference type="PROSITE" id="PS50893"/>
    </source>
</evidence>
<dbReference type="NCBIfam" id="TIGR02142">
    <property type="entry name" value="modC_ABC"/>
    <property type="match status" value="1"/>
</dbReference>
<feature type="domain" description="Mop" evidence="11">
    <location>
        <begin position="287"/>
        <end position="354"/>
    </location>
</feature>
<dbReference type="GO" id="GO:0005524">
    <property type="term" value="F:ATP binding"/>
    <property type="evidence" value="ECO:0007669"/>
    <property type="project" value="UniProtKB-KW"/>
</dbReference>
<dbReference type="GO" id="GO:0016020">
    <property type="term" value="C:membrane"/>
    <property type="evidence" value="ECO:0007669"/>
    <property type="project" value="InterPro"/>
</dbReference>
<name>A0A3P3VL87_9GAMM</name>
<dbReference type="PROSITE" id="PS50893">
    <property type="entry name" value="ABC_TRANSPORTER_2"/>
    <property type="match status" value="1"/>
</dbReference>
<dbReference type="EMBL" id="QWEZ01000002">
    <property type="protein sequence ID" value="RRJ83511.1"/>
    <property type="molecule type" value="Genomic_DNA"/>
</dbReference>
<evidence type="ECO:0000256" key="6">
    <source>
        <dbReference type="ARBA" id="ARBA00022840"/>
    </source>
</evidence>
<evidence type="ECO:0000313" key="13">
    <source>
        <dbReference type="Proteomes" id="UP000280792"/>
    </source>
</evidence>
<evidence type="ECO:0000256" key="8">
    <source>
        <dbReference type="ARBA" id="ARBA00023136"/>
    </source>
</evidence>
<evidence type="ECO:0000256" key="3">
    <source>
        <dbReference type="ARBA" id="ARBA00022505"/>
    </source>
</evidence>
<dbReference type="PROSITE" id="PS00211">
    <property type="entry name" value="ABC_TRANSPORTER_1"/>
    <property type="match status" value="1"/>
</dbReference>
<evidence type="ECO:0000259" key="11">
    <source>
        <dbReference type="PROSITE" id="PS51866"/>
    </source>
</evidence>
<feature type="domain" description="ABC transporter" evidence="10">
    <location>
        <begin position="1"/>
        <end position="229"/>
    </location>
</feature>
<dbReference type="InterPro" id="IPR050334">
    <property type="entry name" value="Molybdenum_import_ModC"/>
</dbReference>
<dbReference type="Pfam" id="PF03459">
    <property type="entry name" value="TOBE"/>
    <property type="match status" value="1"/>
</dbReference>
<keyword evidence="8" id="KW-0472">Membrane</keyword>
<dbReference type="PROSITE" id="PS51866">
    <property type="entry name" value="MOP"/>
    <property type="match status" value="1"/>
</dbReference>
<dbReference type="EC" id="3.6.3.29" evidence="12"/>
<dbReference type="SUPFAM" id="SSF50331">
    <property type="entry name" value="MOP-like"/>
    <property type="match status" value="1"/>
</dbReference>
<keyword evidence="2" id="KW-1003">Cell membrane</keyword>
<keyword evidence="6 12" id="KW-0067">ATP-binding</keyword>
<dbReference type="InterPro" id="IPR017871">
    <property type="entry name" value="ABC_transporter-like_CS"/>
</dbReference>
<evidence type="ECO:0000256" key="1">
    <source>
        <dbReference type="ARBA" id="ARBA00022448"/>
    </source>
</evidence>
<dbReference type="Pfam" id="PF00005">
    <property type="entry name" value="ABC_tran"/>
    <property type="match status" value="1"/>
</dbReference>